<dbReference type="RefSeq" id="WP_204032818.1">
    <property type="nucleotide sequence ID" value="NZ_BOPC01000009.1"/>
</dbReference>
<dbReference type="Proteomes" id="UP000653076">
    <property type="component" value="Unassembled WGS sequence"/>
</dbReference>
<evidence type="ECO:0000313" key="3">
    <source>
        <dbReference type="Proteomes" id="UP000653076"/>
    </source>
</evidence>
<comment type="caution">
    <text evidence="2">The sequence shown here is derived from an EMBL/GenBank/DDBJ whole genome shotgun (WGS) entry which is preliminary data.</text>
</comment>
<sequence>MSRPERWWRPSTNRRPASRRVRRQAFTGRDVDDAFDVGYRAGQADAAQRRQDRDEQLRRAADALRAADAGDPSLMDQMAREYGMTPPDRTGDAVDGDQMINELETWLRQQNGETL</sequence>
<dbReference type="InterPro" id="IPR016161">
    <property type="entry name" value="Ald_DH/histidinol_DH"/>
</dbReference>
<keyword evidence="3" id="KW-1185">Reference proteome</keyword>
<organism evidence="2 3">
    <name type="scientific">Micromonospora qiuiae</name>
    <dbReference type="NCBI Taxonomy" id="502268"/>
    <lineage>
        <taxon>Bacteria</taxon>
        <taxon>Bacillati</taxon>
        <taxon>Actinomycetota</taxon>
        <taxon>Actinomycetes</taxon>
        <taxon>Micromonosporales</taxon>
        <taxon>Micromonosporaceae</taxon>
        <taxon>Micromonospora</taxon>
    </lineage>
</organism>
<proteinExistence type="predicted"/>
<feature type="region of interest" description="Disordered" evidence="1">
    <location>
        <begin position="42"/>
        <end position="76"/>
    </location>
</feature>
<name>A0ABQ4J5Q0_9ACTN</name>
<reference evidence="2 3" key="1">
    <citation type="submission" date="2021-01" db="EMBL/GenBank/DDBJ databases">
        <title>Whole genome shotgun sequence of Verrucosispora qiuiae NBRC 106684.</title>
        <authorList>
            <person name="Komaki H."/>
            <person name="Tamura T."/>
        </authorList>
    </citation>
    <scope>NUCLEOTIDE SEQUENCE [LARGE SCALE GENOMIC DNA]</scope>
    <source>
        <strain evidence="2 3">NBRC 106684</strain>
    </source>
</reference>
<evidence type="ECO:0000256" key="1">
    <source>
        <dbReference type="SAM" id="MobiDB-lite"/>
    </source>
</evidence>
<feature type="compositionally biased region" description="Basic and acidic residues" evidence="1">
    <location>
        <begin position="47"/>
        <end position="62"/>
    </location>
</feature>
<dbReference type="SUPFAM" id="SSF53720">
    <property type="entry name" value="ALDH-like"/>
    <property type="match status" value="1"/>
</dbReference>
<dbReference type="EMBL" id="BOPC01000009">
    <property type="protein sequence ID" value="GIJ25494.1"/>
    <property type="molecule type" value="Genomic_DNA"/>
</dbReference>
<accession>A0ABQ4J5Q0</accession>
<feature type="region of interest" description="Disordered" evidence="1">
    <location>
        <begin position="1"/>
        <end position="25"/>
    </location>
</feature>
<protein>
    <submittedName>
        <fullName evidence="2">Uncharacterized protein</fullName>
    </submittedName>
</protein>
<evidence type="ECO:0000313" key="2">
    <source>
        <dbReference type="EMBL" id="GIJ25494.1"/>
    </source>
</evidence>
<gene>
    <name evidence="2" type="ORF">Vqi01_06560</name>
</gene>